<reference evidence="14 15" key="1">
    <citation type="journal article" date="2019" name="Sci. Rep.">
        <title>Comparative genomics of chytrid fungi reveal insights into the obligate biotrophic and pathogenic lifestyle of Synchytrium endobioticum.</title>
        <authorList>
            <person name="van de Vossenberg B.T.L.H."/>
            <person name="Warris S."/>
            <person name="Nguyen H.D.T."/>
            <person name="van Gent-Pelzer M.P.E."/>
            <person name="Joly D.L."/>
            <person name="van de Geest H.C."/>
            <person name="Bonants P.J.M."/>
            <person name="Smith D.S."/>
            <person name="Levesque C.A."/>
            <person name="van der Lee T.A.J."/>
        </authorList>
    </citation>
    <scope>NUCLEOTIDE SEQUENCE [LARGE SCALE GENOMIC DNA]</scope>
    <source>
        <strain evidence="14 15">JEL517</strain>
    </source>
</reference>
<keyword evidence="2" id="KW-0963">Cytoplasm</keyword>
<dbReference type="PANTHER" id="PTHR14920">
    <property type="entry name" value="OSMOTIC AVOIDANCE ABNORMAL PROTEIN 1/WD REPEAT MEMBRANE PROTEIN"/>
    <property type="match status" value="1"/>
</dbReference>
<keyword evidence="8" id="KW-0966">Cell projection</keyword>
<dbReference type="GO" id="GO:0035721">
    <property type="term" value="P:intraciliary retrograde transport"/>
    <property type="evidence" value="ECO:0007669"/>
    <property type="project" value="InterPro"/>
</dbReference>
<dbReference type="Pfam" id="PF23145">
    <property type="entry name" value="Zf_2nd_IFT121"/>
    <property type="match status" value="1"/>
</dbReference>
<dbReference type="GO" id="GO:0005929">
    <property type="term" value="C:cilium"/>
    <property type="evidence" value="ECO:0007669"/>
    <property type="project" value="UniProtKB-ARBA"/>
</dbReference>
<feature type="domain" description="WDR19 WD40 repeat" evidence="10">
    <location>
        <begin position="256"/>
        <end position="566"/>
    </location>
</feature>
<dbReference type="InterPro" id="IPR036322">
    <property type="entry name" value="WD40_repeat_dom_sf"/>
</dbReference>
<dbReference type="RefSeq" id="XP_031025231.1">
    <property type="nucleotide sequence ID" value="XM_031168772.1"/>
</dbReference>
<evidence type="ECO:0000313" key="15">
    <source>
        <dbReference type="Proteomes" id="UP000319731"/>
    </source>
</evidence>
<comment type="subcellular location">
    <subcellularLocation>
        <location evidence="1">Cytoplasm</location>
        <location evidence="1">Cytoskeleton</location>
        <location evidence="1">Cilium basal body</location>
    </subcellularLocation>
</comment>
<feature type="compositionally biased region" description="Polar residues" evidence="9">
    <location>
        <begin position="1288"/>
        <end position="1307"/>
    </location>
</feature>
<evidence type="ECO:0000256" key="1">
    <source>
        <dbReference type="ARBA" id="ARBA00004120"/>
    </source>
</evidence>
<keyword evidence="5" id="KW-0970">Cilium biogenesis/degradation</keyword>
<feature type="region of interest" description="Disordered" evidence="9">
    <location>
        <begin position="1270"/>
        <end position="1343"/>
    </location>
</feature>
<evidence type="ECO:0000259" key="10">
    <source>
        <dbReference type="Pfam" id="PF15911"/>
    </source>
</evidence>
<dbReference type="OrthoDB" id="10250638at2759"/>
<dbReference type="InterPro" id="IPR015943">
    <property type="entry name" value="WD40/YVTN_repeat-like_dom_sf"/>
</dbReference>
<evidence type="ECO:0000313" key="14">
    <source>
        <dbReference type="EMBL" id="TPX34511.1"/>
    </source>
</evidence>
<dbReference type="Gene3D" id="1.25.40.10">
    <property type="entry name" value="Tetratricopeptide repeat domain"/>
    <property type="match status" value="1"/>
</dbReference>
<dbReference type="Gene3D" id="2.130.10.10">
    <property type="entry name" value="YVTN repeat-like/Quinoprotein amine dehydrogenase"/>
    <property type="match status" value="1"/>
</dbReference>
<feature type="domain" description="IF140/IFT172/WDR19 TPR" evidence="13">
    <location>
        <begin position="853"/>
        <end position="994"/>
    </location>
</feature>
<sequence length="1343" mass="147511">MEVSWQQPVVVADRKGSILLHDRKNGRNLPLQTIHSKDIVCGCWNASNVLTIGADDSTLSMWNFNGENITHVALKGRPRRPLWFMARINGNIAEPTLAMIVGAKKIFLFAESNLNSPIELGFQPRYGDIVTYDWFGDGTILVGFSSGNMVAVSTSKADLGQEIGVTRDHKDGIADLAVSIALNKAGTCGDDCIKLHDLADVMVTEAIVNLEEERGQLNSLSFSDDGQFVTVGTKTGSTYSYLARLPLLASVCGNNIAFMSSLQEITVADQTKLRTGVSGISTSSICGKQELEVEPTVVALGPAHTGVAYENNTRFYQLGSLDKVNAQVKFGKSFPNPSNVLDTALVSHRHYSAPVVGLYLNARYAGSLLATGQFIVHSIDGESVTDSPASLEHVFPDSQQSKSAKITCAALANDFVVYGDSRGCVRMAGFEEWRVVHEIHASSSVLGVYPQTKEGAKVIYLSDDGSAGIINPLTGLPCDIPTNAASKLLGFLWDSQPTPPANAFCAWDDQNLYTYTFVSTTLRGPQCLMVGRTKLPYGLKPLLMLDGVVSCLTPSGRLFIIPLTSHQTPMPADFPSLPAEDAGRALQMLYAVGKMADIWCLLGILTDRKPWEMLADAAMSALDLPTALRIYRDALSDFENVAKIEGFVFIENIKTLCGHVASFFEEYDLAQEYFLDSPEPVAALDLRRSLKQWDRALKLAGKLAPAEVTTLSKMYAQQLESEGKHSEALKYYHNALTTSDTFSGTTLELELHQVSCSAGVLRETLRTGDIGKGLAMVADTDDPNLLAECALILRERQDSSGVSLALQEGELWERAERWEEAADAFTRAKAWNRVASILPKAGSSNGKLWSAFAKAKETEGKYPEAVDAYEKTMDYGAAVRLCVEKLRDIARATELVRKTRSKDAALILANHFRGIGDYKSVIEFCLLADMKNEAFEIAQKHDVMDQYAELLQDQATPELLSTIAAYFESKRSFYSAGRYLMRAAQYPRALHCFLQAPPTPANEAIDAAIECVGLAKNDALTLQLVDYLMGERDGLPKDAKYVFQLYTSLGQYREAGRSAVIIAKREQERGNYRAAHDMLLGYHLILRSKSVKAPAELDRMLMLLHSYLLVKILVKSEDHSAAARLLIRVASHISLFPEHAIPILVSTVIECYRSGMKKSAFEHAAILMRPENRDKIEDKHKKKIEGIVRHVVPETSLDCPECKNTLPYCIATGQHMLVHEWSLCPKCRFPGLYSRLSTLISQTGSCPMCAAPLRPDEIKKMRDGQRELSIWEGKLPQPSTSEVDDALNRSNPALSTRQTESTASRQASEGRGSLGPGQEQQEAVVKPWARSKQRNLGSQSGLV</sequence>
<proteinExistence type="predicted"/>
<evidence type="ECO:0000256" key="3">
    <source>
        <dbReference type="ARBA" id="ARBA00022574"/>
    </source>
</evidence>
<dbReference type="InterPro" id="IPR011990">
    <property type="entry name" value="TPR-like_helical_dom_sf"/>
</dbReference>
<dbReference type="Pfam" id="PF23389">
    <property type="entry name" value="Beta-prop_WDR19_1st"/>
    <property type="match status" value="1"/>
</dbReference>
<evidence type="ECO:0000256" key="9">
    <source>
        <dbReference type="SAM" id="MobiDB-lite"/>
    </source>
</evidence>
<dbReference type="Proteomes" id="UP000319731">
    <property type="component" value="Unassembled WGS sequence"/>
</dbReference>
<dbReference type="InterPro" id="IPR057855">
    <property type="entry name" value="Beta-prop_WDR19_1st"/>
</dbReference>
<keyword evidence="7" id="KW-0206">Cytoskeleton</keyword>
<name>A0A507C4V4_9FUNG</name>
<keyword evidence="4" id="KW-0677">Repeat</keyword>
<dbReference type="Pfam" id="PF15911">
    <property type="entry name" value="Beta-prop_WDR19_2nd"/>
    <property type="match status" value="1"/>
</dbReference>
<dbReference type="STRING" id="1806994.A0A507C4V4"/>
<gene>
    <name evidence="14" type="ORF">SmJEL517_g02844</name>
</gene>
<dbReference type="InterPro" id="IPR056168">
    <property type="entry name" value="TPR_IF140/IFT172/WDR19"/>
</dbReference>
<dbReference type="Pfam" id="PF24762">
    <property type="entry name" value="TPR_IF140-IFT172"/>
    <property type="match status" value="1"/>
</dbReference>
<feature type="compositionally biased region" description="Polar residues" evidence="9">
    <location>
        <begin position="1334"/>
        <end position="1343"/>
    </location>
</feature>
<evidence type="ECO:0000259" key="12">
    <source>
        <dbReference type="Pfam" id="PF23389"/>
    </source>
</evidence>
<dbReference type="InterPro" id="IPR040379">
    <property type="entry name" value="WDR19/dyf-2"/>
</dbReference>
<dbReference type="InterPro" id="IPR056170">
    <property type="entry name" value="Znf_IFT121-like"/>
</dbReference>
<dbReference type="EMBL" id="QEAO01000013">
    <property type="protein sequence ID" value="TPX34511.1"/>
    <property type="molecule type" value="Genomic_DNA"/>
</dbReference>
<evidence type="ECO:0000256" key="8">
    <source>
        <dbReference type="ARBA" id="ARBA00023273"/>
    </source>
</evidence>
<comment type="caution">
    <text evidence="14">The sequence shown here is derived from an EMBL/GenBank/DDBJ whole genome shotgun (WGS) entry which is preliminary data.</text>
</comment>
<evidence type="ECO:0000256" key="2">
    <source>
        <dbReference type="ARBA" id="ARBA00022490"/>
    </source>
</evidence>
<dbReference type="GO" id="GO:0060271">
    <property type="term" value="P:cilium assembly"/>
    <property type="evidence" value="ECO:0007669"/>
    <property type="project" value="TreeGrafter"/>
</dbReference>
<dbReference type="GeneID" id="42004069"/>
<dbReference type="SUPFAM" id="SSF50978">
    <property type="entry name" value="WD40 repeat-like"/>
    <property type="match status" value="1"/>
</dbReference>
<keyword evidence="3" id="KW-0853">WD repeat</keyword>
<dbReference type="GO" id="GO:0030991">
    <property type="term" value="C:intraciliary transport particle A"/>
    <property type="evidence" value="ECO:0007669"/>
    <property type="project" value="TreeGrafter"/>
</dbReference>
<evidence type="ECO:0000259" key="13">
    <source>
        <dbReference type="Pfam" id="PF24762"/>
    </source>
</evidence>
<evidence type="ECO:0000256" key="7">
    <source>
        <dbReference type="ARBA" id="ARBA00023212"/>
    </source>
</evidence>
<feature type="domain" description="IFT121-like zinc finger" evidence="11">
    <location>
        <begin position="1207"/>
        <end position="1253"/>
    </location>
</feature>
<dbReference type="InterPro" id="IPR039468">
    <property type="entry name" value="WDR19_WD40_rpt"/>
</dbReference>
<dbReference type="PANTHER" id="PTHR14920:SF0">
    <property type="entry name" value="WD REPEAT DOMAIN 19"/>
    <property type="match status" value="1"/>
</dbReference>
<evidence type="ECO:0000259" key="11">
    <source>
        <dbReference type="Pfam" id="PF23145"/>
    </source>
</evidence>
<feature type="domain" description="WDR19 first beta-propeller" evidence="12">
    <location>
        <begin position="8"/>
        <end position="236"/>
    </location>
</feature>
<evidence type="ECO:0000256" key="4">
    <source>
        <dbReference type="ARBA" id="ARBA00022737"/>
    </source>
</evidence>
<evidence type="ECO:0000256" key="5">
    <source>
        <dbReference type="ARBA" id="ARBA00022794"/>
    </source>
</evidence>
<evidence type="ECO:0000256" key="6">
    <source>
        <dbReference type="ARBA" id="ARBA00023069"/>
    </source>
</evidence>
<keyword evidence="6" id="KW-0969">Cilium</keyword>
<keyword evidence="15" id="KW-1185">Reference proteome</keyword>
<accession>A0A507C4V4</accession>
<organism evidence="14 15">
    <name type="scientific">Synchytrium microbalum</name>
    <dbReference type="NCBI Taxonomy" id="1806994"/>
    <lineage>
        <taxon>Eukaryota</taxon>
        <taxon>Fungi</taxon>
        <taxon>Fungi incertae sedis</taxon>
        <taxon>Chytridiomycota</taxon>
        <taxon>Chytridiomycota incertae sedis</taxon>
        <taxon>Chytridiomycetes</taxon>
        <taxon>Synchytriales</taxon>
        <taxon>Synchytriaceae</taxon>
        <taxon>Synchytrium</taxon>
    </lineage>
</organism>
<protein>
    <submittedName>
        <fullName evidence="14">Uncharacterized protein</fullName>
    </submittedName>
</protein>